<evidence type="ECO:0008006" key="3">
    <source>
        <dbReference type="Google" id="ProtNLM"/>
    </source>
</evidence>
<dbReference type="Proteomes" id="UP000295263">
    <property type="component" value="Unassembled WGS sequence"/>
</dbReference>
<accession>A0ABD7QLE3</accession>
<proteinExistence type="predicted"/>
<sequence length="152" mass="16811">MPLSSQWRTQLLDEVLWEKNVSALQAIIDIETTYMLLVEPLNGLLKNTSASRVVAEVRKVVLRISDAQGIKLTANAHIGIAMHLSCLIDKKLIDDTGRDEVPAASSGSQAALKDPVLRVFAKELLALGSKFQIAFDDEEVVYLKSLFEQNTF</sequence>
<protein>
    <recommendedName>
        <fullName evidence="3">PRD domain-containing protein</fullName>
    </recommendedName>
</protein>
<gene>
    <name evidence="1" type="ORF">EC841_1022</name>
</gene>
<evidence type="ECO:0000313" key="1">
    <source>
        <dbReference type="EMBL" id="TCQ74898.1"/>
    </source>
</evidence>
<comment type="caution">
    <text evidence="1">The sequence shown here is derived from an EMBL/GenBank/DDBJ whole genome shotgun (WGS) entry which is preliminary data.</text>
</comment>
<organism evidence="1 2">
    <name type="scientific">Raoultella ornithinolytica</name>
    <name type="common">Klebsiella ornithinolytica</name>
    <dbReference type="NCBI Taxonomy" id="54291"/>
    <lineage>
        <taxon>Bacteria</taxon>
        <taxon>Pseudomonadati</taxon>
        <taxon>Pseudomonadota</taxon>
        <taxon>Gammaproteobacteria</taxon>
        <taxon>Enterobacterales</taxon>
        <taxon>Enterobacteriaceae</taxon>
        <taxon>Klebsiella/Raoultella group</taxon>
        <taxon>Raoultella</taxon>
    </lineage>
</organism>
<dbReference type="EMBL" id="SLYQ01000002">
    <property type="protein sequence ID" value="TCQ74898.1"/>
    <property type="molecule type" value="Genomic_DNA"/>
</dbReference>
<name>A0ABD7QLE3_RAOOR</name>
<reference evidence="1 2" key="1">
    <citation type="submission" date="2019-03" db="EMBL/GenBank/DDBJ databases">
        <title>Genomic analyses of the natural microbiome of Caenorhabditis elegans.</title>
        <authorList>
            <person name="Samuel B."/>
        </authorList>
    </citation>
    <scope>NUCLEOTIDE SEQUENCE [LARGE SCALE GENOMIC DNA]</scope>
    <source>
        <strain evidence="1 2">JUb54</strain>
    </source>
</reference>
<dbReference type="AlphaFoldDB" id="A0ABD7QLE3"/>
<evidence type="ECO:0000313" key="2">
    <source>
        <dbReference type="Proteomes" id="UP000295263"/>
    </source>
</evidence>